<feature type="domain" description="Ribosome maturation protein SDO1/SBDS N-terminal" evidence="1">
    <location>
        <begin position="10"/>
        <end position="97"/>
    </location>
</feature>
<dbReference type="PANTHER" id="PTHR10927:SF2">
    <property type="entry name" value="RESTRICTION OF TELOMERE CAPPING PROTEIN 3"/>
    <property type="match status" value="1"/>
</dbReference>
<organism evidence="3 4">
    <name type="scientific">Aspergillus tanneri</name>
    <dbReference type="NCBI Taxonomy" id="1220188"/>
    <lineage>
        <taxon>Eukaryota</taxon>
        <taxon>Fungi</taxon>
        <taxon>Dikarya</taxon>
        <taxon>Ascomycota</taxon>
        <taxon>Pezizomycotina</taxon>
        <taxon>Eurotiomycetes</taxon>
        <taxon>Eurotiomycetidae</taxon>
        <taxon>Eurotiales</taxon>
        <taxon>Aspergillaceae</taxon>
        <taxon>Aspergillus</taxon>
        <taxon>Aspergillus subgen. Circumdati</taxon>
    </lineage>
</organism>
<name>A0A4S3JQQ0_9EURO</name>
<accession>A0A4S3JQQ0</accession>
<dbReference type="GeneID" id="54325091"/>
<reference evidence="3 4" key="1">
    <citation type="submission" date="2019-03" db="EMBL/GenBank/DDBJ databases">
        <title>The genome sequence of a newly discovered highly antifungal drug resistant Aspergillus species, Aspergillus tanneri NIH 1004.</title>
        <authorList>
            <person name="Mounaud S."/>
            <person name="Singh I."/>
            <person name="Joardar V."/>
            <person name="Pakala S."/>
            <person name="Pakala S."/>
            <person name="Venepally P."/>
            <person name="Hoover J."/>
            <person name="Nierman W."/>
            <person name="Chung J."/>
            <person name="Losada L."/>
        </authorList>
    </citation>
    <scope>NUCLEOTIDE SEQUENCE [LARGE SCALE GENOMIC DNA]</scope>
    <source>
        <strain evidence="3 4">NIH1004</strain>
    </source>
</reference>
<dbReference type="Gene3D" id="3.30.1250.10">
    <property type="entry name" value="Ribosome maturation protein SBDS, N-terminal domain"/>
    <property type="match status" value="1"/>
</dbReference>
<dbReference type="AlphaFoldDB" id="A0A4S3JQQ0"/>
<protein>
    <recommendedName>
        <fullName evidence="1">Ribosome maturation protein SDO1/SBDS N-terminal domain-containing protein</fullName>
    </recommendedName>
</protein>
<dbReference type="PANTHER" id="PTHR10927">
    <property type="entry name" value="RIBOSOME MATURATION PROTEIN SBDS"/>
    <property type="match status" value="1"/>
</dbReference>
<evidence type="ECO:0000313" key="2">
    <source>
        <dbReference type="EMBL" id="KAA8649715.1"/>
    </source>
</evidence>
<sequence>MVRANGPSNKIFYKGASEDFIVFVDDYQALEKWRTDRSIPLSDVLNGWKIFVTHRHGSQGVLDGASKGTLQNEFGTSNEDQCIIKILEKGDYQTYSQKPHQGDTNIMNGPAMLTH</sequence>
<dbReference type="OrthoDB" id="2567806at2759"/>
<evidence type="ECO:0000313" key="5">
    <source>
        <dbReference type="Proteomes" id="UP000324241"/>
    </source>
</evidence>
<comment type="caution">
    <text evidence="3">The sequence shown here is derived from an EMBL/GenBank/DDBJ whole genome shotgun (WGS) entry which is preliminary data.</text>
</comment>
<dbReference type="SUPFAM" id="SSF89895">
    <property type="entry name" value="FYSH domain"/>
    <property type="match status" value="1"/>
</dbReference>
<dbReference type="EMBL" id="SOSA01000084">
    <property type="protein sequence ID" value="THC97188.1"/>
    <property type="molecule type" value="Genomic_DNA"/>
</dbReference>
<dbReference type="Proteomes" id="UP000308092">
    <property type="component" value="Unassembled WGS sequence"/>
</dbReference>
<dbReference type="InterPro" id="IPR019783">
    <property type="entry name" value="SDO1/SBDS_N"/>
</dbReference>
<dbReference type="STRING" id="1220188.A0A4S3JQQ0"/>
<reference evidence="2 5" key="2">
    <citation type="submission" date="2019-08" db="EMBL/GenBank/DDBJ databases">
        <title>The genome sequence of a newly discovered highly antifungal drug resistant Aspergillus species, Aspergillus tanneri NIH 1004.</title>
        <authorList>
            <person name="Mounaud S."/>
            <person name="Singh I."/>
            <person name="Joardar V."/>
            <person name="Pakala S."/>
            <person name="Pakala S."/>
            <person name="Venepally P."/>
            <person name="Chung J.K."/>
            <person name="Losada L."/>
            <person name="Nierman W.C."/>
        </authorList>
    </citation>
    <scope>NUCLEOTIDE SEQUENCE [LARGE SCALE GENOMIC DNA]</scope>
    <source>
        <strain evidence="2 5">NIH1004</strain>
    </source>
</reference>
<dbReference type="EMBL" id="QUQM01000001">
    <property type="protein sequence ID" value="KAA8649715.1"/>
    <property type="molecule type" value="Genomic_DNA"/>
</dbReference>
<dbReference type="InterPro" id="IPR039100">
    <property type="entry name" value="Sdo1/SBDS-like"/>
</dbReference>
<proteinExistence type="predicted"/>
<dbReference type="RefSeq" id="XP_033429076.1">
    <property type="nucleotide sequence ID" value="XM_033567081.1"/>
</dbReference>
<evidence type="ECO:0000313" key="4">
    <source>
        <dbReference type="Proteomes" id="UP000308092"/>
    </source>
</evidence>
<dbReference type="Proteomes" id="UP000324241">
    <property type="component" value="Unassembled WGS sequence"/>
</dbReference>
<dbReference type="InterPro" id="IPR036786">
    <property type="entry name" value="Ribosome_mat_SBDS_N_sf"/>
</dbReference>
<evidence type="ECO:0000259" key="1">
    <source>
        <dbReference type="Pfam" id="PF01172"/>
    </source>
</evidence>
<dbReference type="Pfam" id="PF01172">
    <property type="entry name" value="SBDS_N"/>
    <property type="match status" value="1"/>
</dbReference>
<evidence type="ECO:0000313" key="3">
    <source>
        <dbReference type="EMBL" id="THC97188.1"/>
    </source>
</evidence>
<gene>
    <name evidence="2" type="ORF">ATNIH1004_002389</name>
    <name evidence="3" type="ORF">EYZ11_003353</name>
</gene>
<keyword evidence="4" id="KW-1185">Reference proteome</keyword>
<dbReference type="VEuPathDB" id="FungiDB:EYZ11_003353"/>